<keyword evidence="2" id="KW-0863">Zinc-finger</keyword>
<dbReference type="PANTHER" id="PTHR46158:SF11">
    <property type="entry name" value="ZINC FINGER PROTEIN"/>
    <property type="match status" value="1"/>
</dbReference>
<gene>
    <name evidence="6" type="ORF">HHK36_026604</name>
</gene>
<dbReference type="PANTHER" id="PTHR46158">
    <property type="entry name" value="OS02G0165000 PROTEIN"/>
    <property type="match status" value="1"/>
</dbReference>
<dbReference type="OrthoDB" id="435038at2759"/>
<feature type="transmembrane region" description="Helical" evidence="4">
    <location>
        <begin position="398"/>
        <end position="423"/>
    </location>
</feature>
<evidence type="ECO:0000259" key="5">
    <source>
        <dbReference type="PROSITE" id="PS51292"/>
    </source>
</evidence>
<feature type="domain" description="RING-CH-type" evidence="5">
    <location>
        <begin position="219"/>
        <end position="280"/>
    </location>
</feature>
<evidence type="ECO:0000256" key="2">
    <source>
        <dbReference type="ARBA" id="ARBA00022771"/>
    </source>
</evidence>
<sequence>MLLAITSMSTTGMLSFGNELAYIMLNQASNEIMEPTSEEVTPSGSNGKRVDLSLQIPSRPVGFGSSRSGKGLPHFQDSSKVGSSLEGFWRGLSLKNKVAVPDCERSSLLSPGPRAIPESPVLANFLSEFSWKRCTSLPVTPASNLSPSVSTPATARTSSEHYKLHKGAVPAMVSRSLSVPGSNVVIVRSGSFPNRREHVQTDSTDGQITPVQLEDGDEEIPEEESICRICYDVCEEGNTLKMECSCKGDLRLIHEECAVKWFRSKGNKKCDVCGQEVLNLPVTLFRVQSSAQRDNRQVHNRQSSQSQRISAWQDFVVLVLISTICYFFFIEQLLNTDMKTQAIVVAAPFSFTLGLLGSTFAVILAIREYLWTFAALEFALVAIVLHIFYSMIHLPAAYAIPMSSVSGFGIAIGLNSMCIRYFAWRAQQNQINSSLV</sequence>
<reference evidence="6 7" key="1">
    <citation type="submission" date="2020-04" db="EMBL/GenBank/DDBJ databases">
        <title>Plant Genome Project.</title>
        <authorList>
            <person name="Zhang R.-G."/>
        </authorList>
    </citation>
    <scope>NUCLEOTIDE SEQUENCE [LARGE SCALE GENOMIC DNA]</scope>
    <source>
        <strain evidence="6">YNK0</strain>
        <tissue evidence="6">Leaf</tissue>
    </source>
</reference>
<dbReference type="Proteomes" id="UP000655225">
    <property type="component" value="Unassembled WGS sequence"/>
</dbReference>
<keyword evidence="4" id="KW-0812">Transmembrane</keyword>
<feature type="transmembrane region" description="Helical" evidence="4">
    <location>
        <begin position="342"/>
        <end position="366"/>
    </location>
</feature>
<comment type="caution">
    <text evidence="6">The sequence shown here is derived from an EMBL/GenBank/DDBJ whole genome shotgun (WGS) entry which is preliminary data.</text>
</comment>
<evidence type="ECO:0000256" key="4">
    <source>
        <dbReference type="SAM" id="Phobius"/>
    </source>
</evidence>
<dbReference type="InterPro" id="IPR013083">
    <property type="entry name" value="Znf_RING/FYVE/PHD"/>
</dbReference>
<dbReference type="InterPro" id="IPR011016">
    <property type="entry name" value="Znf_RING-CH"/>
</dbReference>
<keyword evidence="4" id="KW-0472">Membrane</keyword>
<dbReference type="GO" id="GO:0008270">
    <property type="term" value="F:zinc ion binding"/>
    <property type="evidence" value="ECO:0007669"/>
    <property type="project" value="UniProtKB-KW"/>
</dbReference>
<keyword evidence="1" id="KW-0479">Metal-binding</keyword>
<evidence type="ECO:0000313" key="6">
    <source>
        <dbReference type="EMBL" id="KAF8387939.1"/>
    </source>
</evidence>
<proteinExistence type="predicted"/>
<dbReference type="SUPFAM" id="SSF57850">
    <property type="entry name" value="RING/U-box"/>
    <property type="match status" value="1"/>
</dbReference>
<evidence type="ECO:0000256" key="1">
    <source>
        <dbReference type="ARBA" id="ARBA00022723"/>
    </source>
</evidence>
<dbReference type="CDD" id="cd16495">
    <property type="entry name" value="RING_CH-C4HC3_MARCH"/>
    <property type="match status" value="1"/>
</dbReference>
<name>A0A834YGB4_TETSI</name>
<evidence type="ECO:0000256" key="3">
    <source>
        <dbReference type="ARBA" id="ARBA00022833"/>
    </source>
</evidence>
<dbReference type="PROSITE" id="PS51292">
    <property type="entry name" value="ZF_RING_CH"/>
    <property type="match status" value="1"/>
</dbReference>
<protein>
    <recommendedName>
        <fullName evidence="5">RING-CH-type domain-containing protein</fullName>
    </recommendedName>
</protein>
<keyword evidence="4" id="KW-1133">Transmembrane helix</keyword>
<evidence type="ECO:0000313" key="7">
    <source>
        <dbReference type="Proteomes" id="UP000655225"/>
    </source>
</evidence>
<dbReference type="OMA" id="DHQVEEK"/>
<keyword evidence="3" id="KW-0862">Zinc</keyword>
<dbReference type="SMART" id="SM00744">
    <property type="entry name" value="RINGv"/>
    <property type="match status" value="1"/>
</dbReference>
<dbReference type="Gene3D" id="3.30.40.10">
    <property type="entry name" value="Zinc/RING finger domain, C3HC4 (zinc finger)"/>
    <property type="match status" value="1"/>
</dbReference>
<feature type="transmembrane region" description="Helical" evidence="4">
    <location>
        <begin position="311"/>
        <end position="330"/>
    </location>
</feature>
<keyword evidence="7" id="KW-1185">Reference proteome</keyword>
<feature type="transmembrane region" description="Helical" evidence="4">
    <location>
        <begin position="373"/>
        <end position="392"/>
    </location>
</feature>
<dbReference type="EMBL" id="JABCRI010000020">
    <property type="protein sequence ID" value="KAF8387939.1"/>
    <property type="molecule type" value="Genomic_DNA"/>
</dbReference>
<organism evidence="6 7">
    <name type="scientific">Tetracentron sinense</name>
    <name type="common">Spur-leaf</name>
    <dbReference type="NCBI Taxonomy" id="13715"/>
    <lineage>
        <taxon>Eukaryota</taxon>
        <taxon>Viridiplantae</taxon>
        <taxon>Streptophyta</taxon>
        <taxon>Embryophyta</taxon>
        <taxon>Tracheophyta</taxon>
        <taxon>Spermatophyta</taxon>
        <taxon>Magnoliopsida</taxon>
        <taxon>Trochodendrales</taxon>
        <taxon>Trochodendraceae</taxon>
        <taxon>Tetracentron</taxon>
    </lineage>
</organism>
<accession>A0A834YGB4</accession>
<dbReference type="Pfam" id="PF12906">
    <property type="entry name" value="RINGv"/>
    <property type="match status" value="1"/>
</dbReference>
<dbReference type="AlphaFoldDB" id="A0A834YGB4"/>